<evidence type="ECO:0000313" key="2">
    <source>
        <dbReference type="EMBL" id="MXV61118.1"/>
    </source>
</evidence>
<dbReference type="OrthoDB" id="247722at2157"/>
<name>A0A6B0VHT0_9EURY</name>
<gene>
    <name evidence="2" type="ORF">GS429_03395</name>
</gene>
<keyword evidence="3" id="KW-1185">Reference proteome</keyword>
<comment type="caution">
    <text evidence="2">The sequence shown here is derived from an EMBL/GenBank/DDBJ whole genome shotgun (WGS) entry which is preliminary data.</text>
</comment>
<dbReference type="Proteomes" id="UP000434101">
    <property type="component" value="Unassembled WGS sequence"/>
</dbReference>
<evidence type="ECO:0000313" key="3">
    <source>
        <dbReference type="Proteomes" id="UP000434101"/>
    </source>
</evidence>
<dbReference type="EMBL" id="WUYX01000015">
    <property type="protein sequence ID" value="MXV61118.1"/>
    <property type="molecule type" value="Genomic_DNA"/>
</dbReference>
<organism evidence="2 3">
    <name type="scientific">Natronorubrum halalkaliphilum</name>
    <dbReference type="NCBI Taxonomy" id="2691917"/>
    <lineage>
        <taxon>Archaea</taxon>
        <taxon>Methanobacteriati</taxon>
        <taxon>Methanobacteriota</taxon>
        <taxon>Stenosarchaea group</taxon>
        <taxon>Halobacteria</taxon>
        <taxon>Halobacteriales</taxon>
        <taxon>Natrialbaceae</taxon>
        <taxon>Natronorubrum</taxon>
    </lineage>
</organism>
<accession>A0A6B0VHT0</accession>
<proteinExistence type="predicted"/>
<reference evidence="2 3" key="1">
    <citation type="submission" date="2020-01" db="EMBL/GenBank/DDBJ databases">
        <title>Natronorubrum sp. JWXQ-INN 674 isolated from Inner Mongolia Autonomous Region of China.</title>
        <authorList>
            <person name="Xue Q."/>
        </authorList>
    </citation>
    <scope>NUCLEOTIDE SEQUENCE [LARGE SCALE GENOMIC DNA]</scope>
    <source>
        <strain evidence="2 3">JWXQ-INN-674</strain>
    </source>
</reference>
<dbReference type="AlphaFoldDB" id="A0A6B0VHT0"/>
<protein>
    <recommendedName>
        <fullName evidence="1">DUF7344 domain-containing protein</fullName>
    </recommendedName>
</protein>
<sequence>MTLADLADEVAIREHKSPITEISAKTVQRVYLSLYHTHVPMLEEADFVRYDQEADIVTLSERVDEMERHQELLIAE</sequence>
<dbReference type="Pfam" id="PF24035">
    <property type="entry name" value="DUF7344"/>
    <property type="match status" value="1"/>
</dbReference>
<dbReference type="RefSeq" id="WP_160062726.1">
    <property type="nucleotide sequence ID" value="NZ_WUYX01000015.1"/>
</dbReference>
<dbReference type="InterPro" id="IPR055768">
    <property type="entry name" value="DUF7344"/>
</dbReference>
<feature type="domain" description="DUF7344" evidence="1">
    <location>
        <begin position="1"/>
        <end position="58"/>
    </location>
</feature>
<evidence type="ECO:0000259" key="1">
    <source>
        <dbReference type="Pfam" id="PF24035"/>
    </source>
</evidence>